<dbReference type="Pfam" id="PF00672">
    <property type="entry name" value="HAMP"/>
    <property type="match status" value="1"/>
</dbReference>
<dbReference type="PROSITE" id="PS50111">
    <property type="entry name" value="CHEMOTAXIS_TRANSDUC_2"/>
    <property type="match status" value="1"/>
</dbReference>
<feature type="domain" description="HAMP" evidence="15">
    <location>
        <begin position="213"/>
        <end position="265"/>
    </location>
</feature>
<feature type="coiled-coil region" evidence="12">
    <location>
        <begin position="289"/>
        <end position="326"/>
    </location>
</feature>
<organism evidence="16 17">
    <name type="scientific">Paraburkholderia dipogonis</name>
    <dbReference type="NCBI Taxonomy" id="1211383"/>
    <lineage>
        <taxon>Bacteria</taxon>
        <taxon>Pseudomonadati</taxon>
        <taxon>Pseudomonadota</taxon>
        <taxon>Betaproteobacteria</taxon>
        <taxon>Burkholderiales</taxon>
        <taxon>Burkholderiaceae</taxon>
        <taxon>Paraburkholderia</taxon>
    </lineage>
</organism>
<keyword evidence="17" id="KW-1185">Reference proteome</keyword>
<keyword evidence="2" id="KW-1003">Cell membrane</keyword>
<keyword evidence="6 13" id="KW-0812">Transmembrane</keyword>
<evidence type="ECO:0000256" key="2">
    <source>
        <dbReference type="ARBA" id="ARBA00022475"/>
    </source>
</evidence>
<dbReference type="RefSeq" id="WP_132375828.1">
    <property type="nucleotide sequence ID" value="NZ_JAQQEZ010000021.1"/>
</dbReference>
<accession>A0ABW9AYK3</accession>
<dbReference type="SMART" id="SM00304">
    <property type="entry name" value="HAMP"/>
    <property type="match status" value="1"/>
</dbReference>
<evidence type="ECO:0000256" key="5">
    <source>
        <dbReference type="ARBA" id="ARBA00022519"/>
    </source>
</evidence>
<comment type="similarity">
    <text evidence="10">Belongs to the methyl-accepting chemotaxis (MCP) protein family.</text>
</comment>
<dbReference type="SUPFAM" id="SSF58104">
    <property type="entry name" value="Methyl-accepting chemotaxis protein (MCP) signaling domain"/>
    <property type="match status" value="1"/>
</dbReference>
<evidence type="ECO:0000256" key="4">
    <source>
        <dbReference type="ARBA" id="ARBA00022500"/>
    </source>
</evidence>
<dbReference type="SMART" id="SM00283">
    <property type="entry name" value="MA"/>
    <property type="match status" value="1"/>
</dbReference>
<keyword evidence="5" id="KW-0997">Cell inner membrane</keyword>
<keyword evidence="7 13" id="KW-1133">Transmembrane helix</keyword>
<feature type="domain" description="Methyl-accepting transducer" evidence="14">
    <location>
        <begin position="270"/>
        <end position="499"/>
    </location>
</feature>
<evidence type="ECO:0000256" key="6">
    <source>
        <dbReference type="ARBA" id="ARBA00022692"/>
    </source>
</evidence>
<dbReference type="Gene3D" id="1.20.120.30">
    <property type="entry name" value="Aspartate receptor, ligand-binding domain"/>
    <property type="match status" value="1"/>
</dbReference>
<reference evidence="16 17" key="1">
    <citation type="journal article" date="2024" name="Chem. Sci.">
        <title>Discovery of megapolipeptins by genome mining of a Burkholderiales bacteria collection.</title>
        <authorList>
            <person name="Paulo B.S."/>
            <person name="Recchia M.J.J."/>
            <person name="Lee S."/>
            <person name="Fergusson C.H."/>
            <person name="Romanowski S.B."/>
            <person name="Hernandez A."/>
            <person name="Krull N."/>
            <person name="Liu D.Y."/>
            <person name="Cavanagh H."/>
            <person name="Bos A."/>
            <person name="Gray C.A."/>
            <person name="Murphy B.T."/>
            <person name="Linington R.G."/>
            <person name="Eustaquio A.S."/>
        </authorList>
    </citation>
    <scope>NUCLEOTIDE SEQUENCE [LARGE SCALE GENOMIC DNA]</scope>
    <source>
        <strain evidence="16 17">RL17-350-BIC-A</strain>
    </source>
</reference>
<evidence type="ECO:0000313" key="16">
    <source>
        <dbReference type="EMBL" id="MFM0004551.1"/>
    </source>
</evidence>
<dbReference type="SUPFAM" id="SSF47170">
    <property type="entry name" value="Aspartate receptor, ligand-binding domain"/>
    <property type="match status" value="1"/>
</dbReference>
<evidence type="ECO:0000256" key="10">
    <source>
        <dbReference type="ARBA" id="ARBA00029447"/>
    </source>
</evidence>
<evidence type="ECO:0000256" key="13">
    <source>
        <dbReference type="SAM" id="Phobius"/>
    </source>
</evidence>
<dbReference type="Pfam" id="PF00015">
    <property type="entry name" value="MCPsignal"/>
    <property type="match status" value="1"/>
</dbReference>
<evidence type="ECO:0000256" key="8">
    <source>
        <dbReference type="ARBA" id="ARBA00023136"/>
    </source>
</evidence>
<proteinExistence type="inferred from homology"/>
<dbReference type="InterPro" id="IPR051310">
    <property type="entry name" value="MCP_chemotaxis"/>
</dbReference>
<dbReference type="InterPro" id="IPR035440">
    <property type="entry name" value="4HB_MCP_dom_sf"/>
</dbReference>
<evidence type="ECO:0000259" key="14">
    <source>
        <dbReference type="PROSITE" id="PS50111"/>
    </source>
</evidence>
<keyword evidence="12" id="KW-0175">Coiled coil</keyword>
<dbReference type="EMBL" id="JAQQEZ010000021">
    <property type="protein sequence ID" value="MFM0004551.1"/>
    <property type="molecule type" value="Genomic_DNA"/>
</dbReference>
<dbReference type="InterPro" id="IPR003122">
    <property type="entry name" value="Tar_rcpt_lig-bd"/>
</dbReference>
<dbReference type="InterPro" id="IPR004089">
    <property type="entry name" value="MCPsignal_dom"/>
</dbReference>
<dbReference type="PROSITE" id="PS50885">
    <property type="entry name" value="HAMP"/>
    <property type="match status" value="1"/>
</dbReference>
<keyword evidence="3" id="KW-0488">Methylation</keyword>
<dbReference type="CDD" id="cd11386">
    <property type="entry name" value="MCP_signal"/>
    <property type="match status" value="1"/>
</dbReference>
<evidence type="ECO:0000313" key="17">
    <source>
        <dbReference type="Proteomes" id="UP001629230"/>
    </source>
</evidence>
<evidence type="ECO:0000259" key="15">
    <source>
        <dbReference type="PROSITE" id="PS50885"/>
    </source>
</evidence>
<protein>
    <submittedName>
        <fullName evidence="16">Methyl-accepting chemotaxis protein</fullName>
    </submittedName>
</protein>
<dbReference type="Gene3D" id="1.10.287.950">
    <property type="entry name" value="Methyl-accepting chemotaxis protein"/>
    <property type="match status" value="1"/>
</dbReference>
<evidence type="ECO:0000256" key="12">
    <source>
        <dbReference type="SAM" id="Coils"/>
    </source>
</evidence>
<feature type="transmembrane region" description="Helical" evidence="13">
    <location>
        <begin position="188"/>
        <end position="211"/>
    </location>
</feature>
<dbReference type="CDD" id="cd06225">
    <property type="entry name" value="HAMP"/>
    <property type="match status" value="1"/>
</dbReference>
<dbReference type="Proteomes" id="UP001629230">
    <property type="component" value="Unassembled WGS sequence"/>
</dbReference>
<keyword evidence="9 11" id="KW-0807">Transducer</keyword>
<dbReference type="InterPro" id="IPR004090">
    <property type="entry name" value="Chemotax_Me-accpt_rcpt"/>
</dbReference>
<evidence type="ECO:0000256" key="11">
    <source>
        <dbReference type="PROSITE-ProRule" id="PRU00284"/>
    </source>
</evidence>
<comment type="caution">
    <text evidence="16">The sequence shown here is derived from an EMBL/GenBank/DDBJ whole genome shotgun (WGS) entry which is preliminary data.</text>
</comment>
<name>A0ABW9AYK3_9BURK</name>
<evidence type="ECO:0000256" key="7">
    <source>
        <dbReference type="ARBA" id="ARBA00022989"/>
    </source>
</evidence>
<evidence type="ECO:0000256" key="1">
    <source>
        <dbReference type="ARBA" id="ARBA00004429"/>
    </source>
</evidence>
<comment type="subcellular location">
    <subcellularLocation>
        <location evidence="1">Cell inner membrane</location>
        <topology evidence="1">Multi-pass membrane protein</topology>
    </subcellularLocation>
</comment>
<evidence type="ECO:0000256" key="9">
    <source>
        <dbReference type="ARBA" id="ARBA00023224"/>
    </source>
</evidence>
<keyword evidence="4" id="KW-0145">Chemotaxis</keyword>
<gene>
    <name evidence="16" type="ORF">PQR57_26430</name>
</gene>
<keyword evidence="8 13" id="KW-0472">Membrane</keyword>
<dbReference type="PRINTS" id="PR00260">
    <property type="entry name" value="CHEMTRNSDUCR"/>
</dbReference>
<dbReference type="PANTHER" id="PTHR43531:SF14">
    <property type="entry name" value="METHYL-ACCEPTING CHEMOTAXIS PROTEIN I-RELATED"/>
    <property type="match status" value="1"/>
</dbReference>
<dbReference type="InterPro" id="IPR003660">
    <property type="entry name" value="HAMP_dom"/>
</dbReference>
<evidence type="ECO:0000256" key="3">
    <source>
        <dbReference type="ARBA" id="ARBA00022481"/>
    </source>
</evidence>
<feature type="transmembrane region" description="Helical" evidence="13">
    <location>
        <begin position="12"/>
        <end position="33"/>
    </location>
</feature>
<sequence>MLNNITIRGGLTLVISVFVAFLLTVIGVGYGALKLANSSLDDTQRSAAALSHLKASSEKLLQVQLALGSYQTLFSVGKQTDDLLPAAHKVLVESNKDFRNYMAGPFADENEQKLAQNVEQARGALVDKAIEPEFKALADFDFNTFRNIQGETANGFYATYSKAIDALEHSRIDSQHQQAQTAAQRFQIATLLFAAIGAIALVIGVAARIGLSVALIKPVNATVKHFERIAAGDLTVAIKIKSRNEMGQLLGALTKMRDGLVETVSKVRGSTTAITQGANEIASGNADLSSRTEQQAAALQQTAASMEQLSATVKQNADNAKQANRLAHGALDTVTRGGKVVSRVTETMDGISESSRKVTEIIGMIEGIAFQTNILALNAAVEAARAGEQGRGFAVVASEVRSLAQRSGAAAKEIKELIGESAAKVQEGASLVSDAQKTIHEAMSAVERVTGVMNEIEASALEQSDGIEQVNKAVSQIDEVTQHNAALVEEAAAAAKSLEEQATILRDAVAVFQMA</sequence>
<dbReference type="Pfam" id="PF02203">
    <property type="entry name" value="TarH"/>
    <property type="match status" value="1"/>
</dbReference>
<dbReference type="PANTHER" id="PTHR43531">
    <property type="entry name" value="PROTEIN ICFG"/>
    <property type="match status" value="1"/>
</dbReference>